<comment type="caution">
    <text evidence="2">The sequence shown here is derived from an EMBL/GenBank/DDBJ whole genome shotgun (WGS) entry which is preliminary data.</text>
</comment>
<dbReference type="VEuPathDB" id="TriTrypDB:LpyrH10_32_0060"/>
<accession>A0A0M9FQG9</accession>
<dbReference type="AlphaFoldDB" id="A0A0M9FQG9"/>
<dbReference type="Proteomes" id="UP000037923">
    <property type="component" value="Unassembled WGS sequence"/>
</dbReference>
<keyword evidence="1" id="KW-0472">Membrane</keyword>
<keyword evidence="1" id="KW-1133">Transmembrane helix</keyword>
<dbReference type="EMBL" id="LGTL01000032">
    <property type="protein sequence ID" value="KPA73829.1"/>
    <property type="molecule type" value="Genomic_DNA"/>
</dbReference>
<evidence type="ECO:0000313" key="3">
    <source>
        <dbReference type="Proteomes" id="UP000037923"/>
    </source>
</evidence>
<reference evidence="2 3" key="1">
    <citation type="submission" date="2015-07" db="EMBL/GenBank/DDBJ databases">
        <title>High-quality genome of monoxenous trypanosomatid Leptomonas pyrrhocoris.</title>
        <authorList>
            <person name="Flegontov P."/>
            <person name="Butenko A."/>
            <person name="Firsov S."/>
            <person name="Vlcek C."/>
            <person name="Logacheva M.D."/>
            <person name="Field M."/>
            <person name="Filatov D."/>
            <person name="Flegontova O."/>
            <person name="Gerasimov E."/>
            <person name="Jackson A.P."/>
            <person name="Kelly S."/>
            <person name="Opperdoes F."/>
            <person name="O'Reilly A."/>
            <person name="Votypka J."/>
            <person name="Yurchenko V."/>
            <person name="Lukes J."/>
        </authorList>
    </citation>
    <scope>NUCLEOTIDE SEQUENCE [LARGE SCALE GENOMIC DNA]</scope>
    <source>
        <strain evidence="2">H10</strain>
    </source>
</reference>
<organism evidence="2 3">
    <name type="scientific">Leptomonas pyrrhocoris</name>
    <name type="common">Firebug parasite</name>
    <dbReference type="NCBI Taxonomy" id="157538"/>
    <lineage>
        <taxon>Eukaryota</taxon>
        <taxon>Discoba</taxon>
        <taxon>Euglenozoa</taxon>
        <taxon>Kinetoplastea</taxon>
        <taxon>Metakinetoplastina</taxon>
        <taxon>Trypanosomatida</taxon>
        <taxon>Trypanosomatidae</taxon>
        <taxon>Leishmaniinae</taxon>
        <taxon>Leptomonas</taxon>
    </lineage>
</organism>
<evidence type="ECO:0000256" key="1">
    <source>
        <dbReference type="SAM" id="Phobius"/>
    </source>
</evidence>
<feature type="transmembrane region" description="Helical" evidence="1">
    <location>
        <begin position="135"/>
        <end position="158"/>
    </location>
</feature>
<sequence length="168" mass="18467">MEGTSVSGLAFDSSISPCKAPKRSCSVGSCLRVFLFLLSSQELAPTLSLHPSLCSFSMCVVSLLNNEVYKYMASQSGEDLCAFYRNYQCSGYDYSCNSGYRESALCDVPCNLQAFADTTCYNVMWTAIQITFDPLIVFAVCIIFGCLFSLLMMAKMLMIAGRVAQRSL</sequence>
<keyword evidence="3" id="KW-1185">Reference proteome</keyword>
<keyword evidence="1" id="KW-0812">Transmembrane</keyword>
<proteinExistence type="predicted"/>
<dbReference type="GeneID" id="26909756"/>
<dbReference type="RefSeq" id="XP_015652268.1">
    <property type="nucleotide sequence ID" value="XM_015808948.1"/>
</dbReference>
<protein>
    <submittedName>
        <fullName evidence="2">Uncharacterized protein</fullName>
    </submittedName>
</protein>
<gene>
    <name evidence="2" type="ORF">ABB37_09473</name>
</gene>
<evidence type="ECO:0000313" key="2">
    <source>
        <dbReference type="EMBL" id="KPA73829.1"/>
    </source>
</evidence>
<name>A0A0M9FQG9_LEPPY</name>